<dbReference type="InterPro" id="IPR016024">
    <property type="entry name" value="ARM-type_fold"/>
</dbReference>
<dbReference type="AlphaFoldDB" id="A0A976M498"/>
<feature type="binding site" evidence="9">
    <location>
        <position position="71"/>
    </location>
    <ligand>
        <name>Fe cation</name>
        <dbReference type="ChEBI" id="CHEBI:24875"/>
        <label>1</label>
    </ligand>
</feature>
<evidence type="ECO:0000256" key="3">
    <source>
        <dbReference type="ARBA" id="ARBA00022723"/>
    </source>
</evidence>
<dbReference type="HAMAP" id="MF_03101">
    <property type="entry name" value="Deoxyhypusine_hydroxylase"/>
    <property type="match status" value="1"/>
</dbReference>
<proteinExistence type="inferred from homology"/>
<evidence type="ECO:0000313" key="10">
    <source>
        <dbReference type="EMBL" id="UKJ88104.1"/>
    </source>
</evidence>
<organism evidence="10 11">
    <name type="scientific">Theileria orientalis</name>
    <dbReference type="NCBI Taxonomy" id="68886"/>
    <lineage>
        <taxon>Eukaryota</taxon>
        <taxon>Sar</taxon>
        <taxon>Alveolata</taxon>
        <taxon>Apicomplexa</taxon>
        <taxon>Aconoidasida</taxon>
        <taxon>Piroplasmida</taxon>
        <taxon>Theileriidae</taxon>
        <taxon>Theileria</taxon>
    </lineage>
</organism>
<dbReference type="Proteomes" id="UP000244803">
    <property type="component" value="Chromosome 1"/>
</dbReference>
<evidence type="ECO:0000256" key="7">
    <source>
        <dbReference type="ARBA" id="ARBA00023033"/>
    </source>
</evidence>
<evidence type="ECO:0000256" key="6">
    <source>
        <dbReference type="ARBA" id="ARBA00023004"/>
    </source>
</evidence>
<gene>
    <name evidence="10" type="ORF">MACJ_000547</name>
</gene>
<comment type="function">
    <text evidence="9">Catalyzes the hydroxylation of the N(6)-(4-aminobutyl)-L-lysine intermediate to form hypusine, an essential post-translational modification only found in mature eIF-5A factor.</text>
</comment>
<feature type="binding site" evidence="9">
    <location>
        <position position="269"/>
    </location>
    <ligand>
        <name>Fe cation</name>
        <dbReference type="ChEBI" id="CHEBI:24875"/>
        <label>2</label>
    </ligand>
</feature>
<evidence type="ECO:0000256" key="4">
    <source>
        <dbReference type="ARBA" id="ARBA00022737"/>
    </source>
</evidence>
<dbReference type="Gene3D" id="1.25.10.10">
    <property type="entry name" value="Leucine-rich Repeat Variant"/>
    <property type="match status" value="2"/>
</dbReference>
<evidence type="ECO:0000313" key="11">
    <source>
        <dbReference type="Proteomes" id="UP000244803"/>
    </source>
</evidence>
<dbReference type="InterPro" id="IPR027517">
    <property type="entry name" value="Deoxyhypusine_hydroxylase"/>
</dbReference>
<dbReference type="OrthoDB" id="421002at2759"/>
<dbReference type="InterPro" id="IPR011989">
    <property type="entry name" value="ARM-like"/>
</dbReference>
<evidence type="ECO:0000256" key="1">
    <source>
        <dbReference type="ARBA" id="ARBA00000068"/>
    </source>
</evidence>
<comment type="catalytic activity">
    <reaction evidence="1 9">
        <text>[eIF5A protein]-deoxyhypusine + AH2 + O2 = [eIF5A protein]-hypusine + A + H2O</text>
        <dbReference type="Rhea" id="RHEA:14101"/>
        <dbReference type="Rhea" id="RHEA-COMP:10144"/>
        <dbReference type="Rhea" id="RHEA-COMP:12592"/>
        <dbReference type="ChEBI" id="CHEBI:13193"/>
        <dbReference type="ChEBI" id="CHEBI:15377"/>
        <dbReference type="ChEBI" id="CHEBI:15379"/>
        <dbReference type="ChEBI" id="CHEBI:17499"/>
        <dbReference type="ChEBI" id="CHEBI:82657"/>
        <dbReference type="ChEBI" id="CHEBI:91175"/>
        <dbReference type="EC" id="1.14.99.29"/>
    </reaction>
</comment>
<keyword evidence="3 9" id="KW-0479">Metal-binding</keyword>
<dbReference type="SMART" id="SM00567">
    <property type="entry name" value="EZ_HEAT"/>
    <property type="match status" value="6"/>
</dbReference>
<dbReference type="InterPro" id="IPR004155">
    <property type="entry name" value="PBS_lyase_HEAT"/>
</dbReference>
<evidence type="ECO:0000256" key="8">
    <source>
        <dbReference type="ARBA" id="ARBA00023256"/>
    </source>
</evidence>
<dbReference type="PANTHER" id="PTHR12697:SF5">
    <property type="entry name" value="DEOXYHYPUSINE HYDROXYLASE"/>
    <property type="match status" value="1"/>
</dbReference>
<evidence type="ECO:0000256" key="2">
    <source>
        <dbReference type="ARBA" id="ARBA00005041"/>
    </source>
</evidence>
<keyword evidence="6 9" id="KW-0408">Iron</keyword>
<reference evidence="10" key="1">
    <citation type="submission" date="2022-07" db="EMBL/GenBank/DDBJ databases">
        <title>Evaluation of T. orientalis genome assembly methods using nanopore sequencing and analysis of variation between genomes.</title>
        <authorList>
            <person name="Yam J."/>
            <person name="Micallef M.L."/>
            <person name="Liu M."/>
            <person name="Djordjevic S.P."/>
            <person name="Bogema D.R."/>
            <person name="Jenkins C."/>
        </authorList>
    </citation>
    <scope>NUCLEOTIDE SEQUENCE</scope>
    <source>
        <strain evidence="10">Fish Creek</strain>
    </source>
</reference>
<evidence type="ECO:0000256" key="5">
    <source>
        <dbReference type="ARBA" id="ARBA00023002"/>
    </source>
</evidence>
<dbReference type="GO" id="GO:0019135">
    <property type="term" value="F:deoxyhypusine monooxygenase activity"/>
    <property type="evidence" value="ECO:0007669"/>
    <property type="project" value="UniProtKB-UniRule"/>
</dbReference>
<feature type="binding site" evidence="9">
    <location>
        <position position="72"/>
    </location>
    <ligand>
        <name>Fe cation</name>
        <dbReference type="ChEBI" id="CHEBI:24875"/>
        <label>1</label>
    </ligand>
</feature>
<dbReference type="EC" id="1.14.99.29" evidence="9"/>
<feature type="binding site" evidence="9">
    <location>
        <position position="105"/>
    </location>
    <ligand>
        <name>Fe cation</name>
        <dbReference type="ChEBI" id="CHEBI:24875"/>
        <label>1</label>
    </ligand>
</feature>
<keyword evidence="5 9" id="KW-0560">Oxidoreductase</keyword>
<feature type="binding site" evidence="9">
    <location>
        <position position="236"/>
    </location>
    <ligand>
        <name>Fe cation</name>
        <dbReference type="ChEBI" id="CHEBI:24875"/>
        <label>2</label>
    </ligand>
</feature>
<feature type="binding site" evidence="9">
    <location>
        <position position="235"/>
    </location>
    <ligand>
        <name>Fe cation</name>
        <dbReference type="ChEBI" id="CHEBI:24875"/>
        <label>2</label>
    </ligand>
</feature>
<dbReference type="GO" id="GO:0046872">
    <property type="term" value="F:metal ion binding"/>
    <property type="evidence" value="ECO:0007669"/>
    <property type="project" value="UniProtKB-KW"/>
</dbReference>
<keyword evidence="8 9" id="KW-0386">Hypusine biosynthesis</keyword>
<comment type="similarity">
    <text evidence="9">Belongs to the deoxyhypusine hydroxylase family.</text>
</comment>
<dbReference type="Pfam" id="PF13646">
    <property type="entry name" value="HEAT_2"/>
    <property type="match status" value="1"/>
</dbReference>
<name>A0A976M498_THEOR</name>
<dbReference type="EMBL" id="CP056065">
    <property type="protein sequence ID" value="UKJ88104.1"/>
    <property type="molecule type" value="Genomic_DNA"/>
</dbReference>
<keyword evidence="7 9" id="KW-0503">Monooxygenase</keyword>
<comment type="pathway">
    <text evidence="2 9">Protein modification; eIF5A hypusination.</text>
</comment>
<keyword evidence="4" id="KW-0677">Repeat</keyword>
<comment type="cofactor">
    <cofactor evidence="9">
        <name>Fe(2+)</name>
        <dbReference type="ChEBI" id="CHEBI:29033"/>
    </cofactor>
    <text evidence="9">Binds 2 Fe(2+) ions per subunit.</text>
</comment>
<feature type="binding site" evidence="9">
    <location>
        <position position="268"/>
    </location>
    <ligand>
        <name>Fe cation</name>
        <dbReference type="ChEBI" id="CHEBI:24875"/>
        <label>2</label>
    </ligand>
</feature>
<feature type="binding site" evidence="9">
    <location>
        <position position="104"/>
    </location>
    <ligand>
        <name>Fe cation</name>
        <dbReference type="ChEBI" id="CHEBI:24875"/>
        <label>1</label>
    </ligand>
</feature>
<dbReference type="PANTHER" id="PTHR12697">
    <property type="entry name" value="PBS LYASE HEAT-LIKE PROTEIN"/>
    <property type="match status" value="1"/>
</dbReference>
<sequence>MDKESAIDEFTRLDEFSRPSASLIKSVLLNRDVPLYLQLRALYFCRDLPIEDATQILISAFEVHFDTFMRHEIAYVIGQSGCVNAAKRLSELVEDASEDPMVRHEAIEALAALKSTNFIDLIRRFSKDHCRAVRDTCTLALHSLESTGSANICGCTSAPLSNSAYRAIDPIPLESSDYSDSSDLESLSNALFNQELPIYKRYEALYKIRAISGDEAAKIIGDALVMDKVSEVFRHECAFVLGQMQSTSAVESLIECLKNEDEEPMARHEAALALGSCGCIDPDNECTKKIVEALEKYSNDKVKVVSDSCVVAIDYINESREAVMAN</sequence>
<evidence type="ECO:0000256" key="9">
    <source>
        <dbReference type="HAMAP-Rule" id="MF_03101"/>
    </source>
</evidence>
<dbReference type="SUPFAM" id="SSF48371">
    <property type="entry name" value="ARM repeat"/>
    <property type="match status" value="1"/>
</dbReference>
<protein>
    <recommendedName>
        <fullName evidence="9">Deoxyhypusine hydroxylase</fullName>
        <shortName evidence="9">DOHH</shortName>
        <ecNumber evidence="9">1.14.99.29</ecNumber>
    </recommendedName>
    <alternativeName>
        <fullName evidence="9">Deoxyhypusine dioxygenase</fullName>
    </alternativeName>
    <alternativeName>
        <fullName evidence="9">Deoxyhypusine monooxygenase</fullName>
    </alternativeName>
</protein>
<accession>A0A976M498</accession>